<keyword evidence="1" id="KW-1133">Transmembrane helix</keyword>
<keyword evidence="1" id="KW-0812">Transmembrane</keyword>
<feature type="transmembrane region" description="Helical" evidence="1">
    <location>
        <begin position="435"/>
        <end position="457"/>
    </location>
</feature>
<dbReference type="PANTHER" id="PTHR32063:SF18">
    <property type="entry name" value="CATION EFFLUX SYSTEM PROTEIN"/>
    <property type="match status" value="1"/>
</dbReference>
<evidence type="ECO:0000256" key="1">
    <source>
        <dbReference type="SAM" id="Phobius"/>
    </source>
</evidence>
<sequence>MSEAKGMVINMSKIVSWSVKKPGVFVIIFLALIASGILSYVELDKQEDPNFEVYEGLITTSLPGAGSGEVEQTVTTKIEASIQNISEIDEIISYSYPNVSIIHVILHDNVELTKTWDEVKEELNDVTLPEYADSPELKVDVAKTAFSIVHLSSLNNEINWEIIRRESKELEQEFIQVDGINSTEIIGLPEQELSIELDLDTLAEYDLSWQDISQILSGYQFQIPEGNLKQDDGVSIVQTISKMDSIDEIENIPIIREPDTGTIIFLKDIASIEFENNEVRTHVTTGQNSSVSIVAYGDYHTDARKLGAELSKITDKWKEALPDHYEGEVVFDQSKNVDIKFSELFTALFMGMAVVILVCFLTLSFRTALITGMSIPISIVISLFFMNIWGIALHQISLAALIVVIGILVDDSIVSNENIERHVQLHNREGITQAIYQIAPTIIISTLCLVIGFAPLIYLEGDTGQFIRALPQVMTVTLLVSTFVALLLVPSIRAIMSKKQTDYKRNNRSEKVWNGLIAVYKIILAKTLKRYRMATIFLLLISTALLSLALVLNVQFFPKSVERSELIIDIELPIGSSKEDTKEQLNRVTSILEEKEGVKEYISYLGRGLPRVYYNENSPFPSDSVAQLLVLIEQESKGNIEEIVKELQHKFNTEFQTSRVNIRQFEQGPPTGEPIQIRVTGKDLQTLSLLAEDVTTELSRLDHVIQEYNSIGIPQQVKNIEVDYDSAVSMGVVPIDIALTNRLVLEGVEIGEYQSSDHHEMIPIILESTHDKGIELEDLKQLKVPTQINNGPVSLHEVASISGSEMPALITRYNGERVVFISAYVDDDSKLPQINNEVLTSLGNKENNWEEGYKWSLTGEEEQRGEAFNSMYKFFFLSVSMIFALLYILFHSVWRPLIVLIGVYMSIGGAMGGLYLANQPLGFMSLLGIIGLSGIVVRNGMMLVEFTDMHIQNGCSLKEALTKAGSERLRPILITTLTTVGGMVPMALIGGSLWAPLAITIISGLIFSTFLTLLIVPSLYFWFRKDRGDRHRATYPDE</sequence>
<dbReference type="AlphaFoldDB" id="A0A3E0WJL0"/>
<dbReference type="InterPro" id="IPR027463">
    <property type="entry name" value="AcrB_DN_DC_subdom"/>
</dbReference>
<evidence type="ECO:0000313" key="3">
    <source>
        <dbReference type="Proteomes" id="UP000256488"/>
    </source>
</evidence>
<dbReference type="Gene3D" id="1.20.1640.10">
    <property type="entry name" value="Multidrug efflux transporter AcrB transmembrane domain"/>
    <property type="match status" value="2"/>
</dbReference>
<dbReference type="InterPro" id="IPR001036">
    <property type="entry name" value="Acrflvin-R"/>
</dbReference>
<accession>A0A3E0WJL0</accession>
<feature type="transmembrane region" description="Helical" evidence="1">
    <location>
        <begin position="923"/>
        <end position="941"/>
    </location>
</feature>
<feature type="transmembrane region" description="Helical" evidence="1">
    <location>
        <begin position="871"/>
        <end position="890"/>
    </location>
</feature>
<comment type="caution">
    <text evidence="2">The sequence shown here is derived from an EMBL/GenBank/DDBJ whole genome shotgun (WGS) entry which is preliminary data.</text>
</comment>
<dbReference type="Gene3D" id="3.30.70.1430">
    <property type="entry name" value="Multidrug efflux transporter AcrB pore domain"/>
    <property type="match status" value="2"/>
</dbReference>
<dbReference type="Gene3D" id="3.30.70.1320">
    <property type="entry name" value="Multidrug efflux transporter AcrB pore domain like"/>
    <property type="match status" value="1"/>
</dbReference>
<proteinExistence type="predicted"/>
<feature type="transmembrane region" description="Helical" evidence="1">
    <location>
        <begin position="396"/>
        <end position="414"/>
    </location>
</feature>
<dbReference type="EMBL" id="NFZX01000048">
    <property type="protein sequence ID" value="RFA32968.1"/>
    <property type="molecule type" value="Genomic_DNA"/>
</dbReference>
<dbReference type="SUPFAM" id="SSF82693">
    <property type="entry name" value="Multidrug efflux transporter AcrB pore domain, PN1, PN2, PC1 and PC2 subdomains"/>
    <property type="match status" value="2"/>
</dbReference>
<feature type="transmembrane region" description="Helical" evidence="1">
    <location>
        <begin position="344"/>
        <end position="363"/>
    </location>
</feature>
<feature type="transmembrane region" description="Helical" evidence="1">
    <location>
        <begin position="469"/>
        <end position="489"/>
    </location>
</feature>
<organism evidence="2 3">
    <name type="scientific">Virgibacillus dokdonensis</name>
    <dbReference type="NCBI Taxonomy" id="302167"/>
    <lineage>
        <taxon>Bacteria</taxon>
        <taxon>Bacillati</taxon>
        <taxon>Bacillota</taxon>
        <taxon>Bacilli</taxon>
        <taxon>Bacillales</taxon>
        <taxon>Bacillaceae</taxon>
        <taxon>Virgibacillus</taxon>
    </lineage>
</organism>
<feature type="transmembrane region" description="Helical" evidence="1">
    <location>
        <begin position="1001"/>
        <end position="1023"/>
    </location>
</feature>
<dbReference type="PRINTS" id="PR00702">
    <property type="entry name" value="ACRIFLAVINRP"/>
</dbReference>
<dbReference type="GO" id="GO:0005886">
    <property type="term" value="C:plasma membrane"/>
    <property type="evidence" value="ECO:0007669"/>
    <property type="project" value="TreeGrafter"/>
</dbReference>
<dbReference type="PANTHER" id="PTHR32063">
    <property type="match status" value="1"/>
</dbReference>
<dbReference type="SUPFAM" id="SSF82714">
    <property type="entry name" value="Multidrug efflux transporter AcrB TolC docking domain, DN and DC subdomains"/>
    <property type="match status" value="1"/>
</dbReference>
<feature type="transmembrane region" description="Helical" evidence="1">
    <location>
        <begin position="972"/>
        <end position="995"/>
    </location>
</feature>
<name>A0A3E0WJL0_9BACI</name>
<feature type="transmembrane region" description="Helical" evidence="1">
    <location>
        <begin position="536"/>
        <end position="557"/>
    </location>
</feature>
<feature type="transmembrane region" description="Helical" evidence="1">
    <location>
        <begin position="897"/>
        <end position="917"/>
    </location>
</feature>
<evidence type="ECO:0008006" key="4">
    <source>
        <dbReference type="Google" id="ProtNLM"/>
    </source>
</evidence>
<gene>
    <name evidence="2" type="ORF">CAI16_16530</name>
</gene>
<dbReference type="GO" id="GO:0042910">
    <property type="term" value="F:xenobiotic transmembrane transporter activity"/>
    <property type="evidence" value="ECO:0007669"/>
    <property type="project" value="TreeGrafter"/>
</dbReference>
<reference evidence="2 3" key="1">
    <citation type="submission" date="2017-05" db="EMBL/GenBank/DDBJ databases">
        <title>Virgibacillus sp. AK90 isolated from a saltern of Kakinada, India.</title>
        <authorList>
            <person name="Gupta V."/>
            <person name="Sidhu C."/>
            <person name="Korpole S."/>
            <person name="Pinnaka A.K."/>
        </authorList>
    </citation>
    <scope>NUCLEOTIDE SEQUENCE [LARGE SCALE GENOMIC DNA]</scope>
    <source>
        <strain evidence="2 3">AK90</strain>
    </source>
</reference>
<dbReference type="Proteomes" id="UP000256488">
    <property type="component" value="Unassembled WGS sequence"/>
</dbReference>
<dbReference type="Gene3D" id="3.30.70.1440">
    <property type="entry name" value="Multidrug efflux transporter AcrB pore domain"/>
    <property type="match status" value="1"/>
</dbReference>
<dbReference type="Pfam" id="PF00873">
    <property type="entry name" value="ACR_tran"/>
    <property type="match status" value="1"/>
</dbReference>
<feature type="transmembrane region" description="Helical" evidence="1">
    <location>
        <begin position="370"/>
        <end position="390"/>
    </location>
</feature>
<dbReference type="Gene3D" id="3.30.2090.10">
    <property type="entry name" value="Multidrug efflux transporter AcrB TolC docking domain, DN and DC subdomains"/>
    <property type="match status" value="2"/>
</dbReference>
<keyword evidence="1" id="KW-0472">Membrane</keyword>
<protein>
    <recommendedName>
        <fullName evidence="4">Swarming motility protein SwrC</fullName>
    </recommendedName>
</protein>
<evidence type="ECO:0000313" key="2">
    <source>
        <dbReference type="EMBL" id="RFA32968.1"/>
    </source>
</evidence>
<dbReference type="SUPFAM" id="SSF82866">
    <property type="entry name" value="Multidrug efflux transporter AcrB transmembrane domain"/>
    <property type="match status" value="2"/>
</dbReference>